<reference evidence="3 4" key="1">
    <citation type="submission" date="2021-05" db="EMBL/GenBank/DDBJ databases">
        <title>Genome Assembly of Synthetic Allotetraploid Brassica napus Reveals Homoeologous Exchanges between Subgenomes.</title>
        <authorList>
            <person name="Davis J.T."/>
        </authorList>
    </citation>
    <scope>NUCLEOTIDE SEQUENCE [LARGE SCALE GENOMIC DNA]</scope>
    <source>
        <strain evidence="4">cv. Da-Ae</strain>
        <tissue evidence="3">Seedling</tissue>
    </source>
</reference>
<comment type="caution">
    <text evidence="3">The sequence shown here is derived from an EMBL/GenBank/DDBJ whole genome shotgun (WGS) entry which is preliminary data.</text>
</comment>
<dbReference type="PROSITE" id="PS50181">
    <property type="entry name" value="FBOX"/>
    <property type="match status" value="1"/>
</dbReference>
<proteinExistence type="predicted"/>
<name>A0ABQ8A182_BRANA</name>
<dbReference type="EMBL" id="JAGKQM010000014">
    <property type="protein sequence ID" value="KAH0886276.1"/>
    <property type="molecule type" value="Genomic_DNA"/>
</dbReference>
<evidence type="ECO:0000259" key="2">
    <source>
        <dbReference type="PROSITE" id="PS50181"/>
    </source>
</evidence>
<evidence type="ECO:0000313" key="4">
    <source>
        <dbReference type="Proteomes" id="UP000824890"/>
    </source>
</evidence>
<dbReference type="InterPro" id="IPR001810">
    <property type="entry name" value="F-box_dom"/>
</dbReference>
<feature type="region of interest" description="Disordered" evidence="1">
    <location>
        <begin position="1"/>
        <end position="43"/>
    </location>
</feature>
<organism evidence="3 4">
    <name type="scientific">Brassica napus</name>
    <name type="common">Rape</name>
    <dbReference type="NCBI Taxonomy" id="3708"/>
    <lineage>
        <taxon>Eukaryota</taxon>
        <taxon>Viridiplantae</taxon>
        <taxon>Streptophyta</taxon>
        <taxon>Embryophyta</taxon>
        <taxon>Tracheophyta</taxon>
        <taxon>Spermatophyta</taxon>
        <taxon>Magnoliopsida</taxon>
        <taxon>eudicotyledons</taxon>
        <taxon>Gunneridae</taxon>
        <taxon>Pentapetalae</taxon>
        <taxon>rosids</taxon>
        <taxon>malvids</taxon>
        <taxon>Brassicales</taxon>
        <taxon>Brassicaceae</taxon>
        <taxon>Brassiceae</taxon>
        <taxon>Brassica</taxon>
    </lineage>
</organism>
<gene>
    <name evidence="3" type="ORF">HID58_062372</name>
</gene>
<dbReference type="PANTHER" id="PTHR31111">
    <property type="entry name" value="BNAA05G37150D PROTEIN-RELATED"/>
    <property type="match status" value="1"/>
</dbReference>
<evidence type="ECO:0000313" key="3">
    <source>
        <dbReference type="EMBL" id="KAH0886276.1"/>
    </source>
</evidence>
<dbReference type="NCBIfam" id="TIGR01640">
    <property type="entry name" value="F_box_assoc_1"/>
    <property type="match status" value="1"/>
</dbReference>
<dbReference type="Pfam" id="PF08268">
    <property type="entry name" value="FBA_3"/>
    <property type="match status" value="1"/>
</dbReference>
<feature type="region of interest" description="Disordered" evidence="1">
    <location>
        <begin position="148"/>
        <end position="176"/>
    </location>
</feature>
<dbReference type="SUPFAM" id="SSF81383">
    <property type="entry name" value="F-box domain"/>
    <property type="match status" value="1"/>
</dbReference>
<accession>A0ABQ8A182</accession>
<dbReference type="CDD" id="cd22157">
    <property type="entry name" value="F-box_AtFBW1-like"/>
    <property type="match status" value="1"/>
</dbReference>
<dbReference type="SMART" id="SM00256">
    <property type="entry name" value="FBOX"/>
    <property type="match status" value="1"/>
</dbReference>
<dbReference type="PANTHER" id="PTHR31111:SF105">
    <property type="entry name" value="F-BOX DOMAIN-CONTAINING PROTEIN"/>
    <property type="match status" value="1"/>
</dbReference>
<keyword evidence="4" id="KW-1185">Reference proteome</keyword>
<dbReference type="InterPro" id="IPR017451">
    <property type="entry name" value="F-box-assoc_interact_dom"/>
</dbReference>
<protein>
    <recommendedName>
        <fullName evidence="2">F-box domain-containing protein</fullName>
    </recommendedName>
</protein>
<dbReference type="Proteomes" id="UP000824890">
    <property type="component" value="Unassembled WGS sequence"/>
</dbReference>
<dbReference type="Pfam" id="PF00646">
    <property type="entry name" value="F-box"/>
    <property type="match status" value="1"/>
</dbReference>
<sequence>KEEGEDQTPGTEIGENSHVAENVDGTIDVSGRNKRKHADRGAESRKKKVLCQLAVLSKGNIDTNMKKDMVQASFTTFDKKFSQQFSDRIDKFETVVTDRLGKIETGVTQLRTTSDRTEQFETVVTDRLEKIEAEVTQLRTTVLTTELVGKSDQRSGPSKRKIDTAPSTSKKDTAPSKKKLRFLFNTVSPSCFHHKTSRFLFNAISPSCFHHQILSHVLLDLHLRETMARKSSGVINIPLDLMVEILEKLPTKSLARFRCVSYQWESMINKFIVIDSIMTRRLNQPPRDPHFLFKRHWFQPRLDHIPHTILSYTYLYHQVTDEQQLYHEEIIEKEEGYLMGFQYARGLIGFCCSRNDQFRIHNLTTRQSLFLPVTRLPGSLFYLFGNANCTHVLVSFDVRHEKFSYVQTPGNLLAYHHHEDLTIVNYHGKLGCICRNKVDVDMWVMQDAKKQEWSKITFLDMLQSLPKLNTRFAGVANPGGEIVIVHQPHLIIELALNVYYYDTKQNGLRRSEIQTTSPSDLVSIRAVMDHVENIMRLKFSALVKSFGILDIF</sequence>
<feature type="domain" description="F-box" evidence="2">
    <location>
        <begin position="231"/>
        <end position="281"/>
    </location>
</feature>
<dbReference type="InterPro" id="IPR013187">
    <property type="entry name" value="F-box-assoc_dom_typ3"/>
</dbReference>
<evidence type="ECO:0000256" key="1">
    <source>
        <dbReference type="SAM" id="MobiDB-lite"/>
    </source>
</evidence>
<feature type="non-terminal residue" evidence="3">
    <location>
        <position position="1"/>
    </location>
</feature>
<dbReference type="InterPro" id="IPR036047">
    <property type="entry name" value="F-box-like_dom_sf"/>
</dbReference>